<reference evidence="2 3" key="1">
    <citation type="submission" date="2020-02" db="EMBL/GenBank/DDBJ databases">
        <authorList>
            <person name="Ma Q."/>
            <person name="Huang Y."/>
            <person name="Song X."/>
            <person name="Pei D."/>
        </authorList>
    </citation>
    <scope>NUCLEOTIDE SEQUENCE [LARGE SCALE GENOMIC DNA]</scope>
    <source>
        <strain evidence="2">Sxm20200214</strain>
        <tissue evidence="2">Leaf</tissue>
    </source>
</reference>
<name>A0A8X7W4G9_BRACI</name>
<gene>
    <name evidence="2" type="ORF">Bca52824_016679</name>
</gene>
<proteinExistence type="predicted"/>
<dbReference type="CDD" id="cd06222">
    <property type="entry name" value="RNase_H_like"/>
    <property type="match status" value="1"/>
</dbReference>
<organism evidence="2 3">
    <name type="scientific">Brassica carinata</name>
    <name type="common">Ethiopian mustard</name>
    <name type="synonym">Abyssinian cabbage</name>
    <dbReference type="NCBI Taxonomy" id="52824"/>
    <lineage>
        <taxon>Eukaryota</taxon>
        <taxon>Viridiplantae</taxon>
        <taxon>Streptophyta</taxon>
        <taxon>Embryophyta</taxon>
        <taxon>Tracheophyta</taxon>
        <taxon>Spermatophyta</taxon>
        <taxon>Magnoliopsida</taxon>
        <taxon>eudicotyledons</taxon>
        <taxon>Gunneridae</taxon>
        <taxon>Pentapetalae</taxon>
        <taxon>rosids</taxon>
        <taxon>malvids</taxon>
        <taxon>Brassicales</taxon>
        <taxon>Brassicaceae</taxon>
        <taxon>Brassiceae</taxon>
        <taxon>Brassica</taxon>
    </lineage>
</organism>
<dbReference type="EMBL" id="JAAMPC010000003">
    <property type="protein sequence ID" value="KAG2323466.1"/>
    <property type="molecule type" value="Genomic_DNA"/>
</dbReference>
<protein>
    <recommendedName>
        <fullName evidence="1">RNase H type-1 domain-containing protein</fullName>
    </recommendedName>
</protein>
<keyword evidence="3" id="KW-1185">Reference proteome</keyword>
<dbReference type="PANTHER" id="PTHR34146:SF3">
    <property type="entry name" value="POLYNUCLEOTIDYL TRANSFERASE, RIBONUCLEASE H-LIKE SUPERFAMILY PROTEIN"/>
    <property type="match status" value="1"/>
</dbReference>
<dbReference type="GO" id="GO:0004523">
    <property type="term" value="F:RNA-DNA hybrid ribonuclease activity"/>
    <property type="evidence" value="ECO:0007669"/>
    <property type="project" value="InterPro"/>
</dbReference>
<sequence>MLFLCPPALQAWALSDIPTVQGCFPSESLLGNFDYLLLRAKKNGVPDNLLARFPWISWFIWKARNELLFNGKQILPPDTVLHATREEESWRVAQVIAEKGGTGSRQISEQGNSESESPFPRCQVDASWVKNSKVSGGGFVFDLSPDTHLYGSFGMEQVLSPMHAEFNILLSAMRNSLQLGYTSMSFESDCLQLVKLINDEEDWPSMASEWNEFTHLFPSFTLHICDSFPDMHKCVSLEGASAGL</sequence>
<accession>A0A8X7W4G9</accession>
<dbReference type="InterPro" id="IPR044730">
    <property type="entry name" value="RNase_H-like_dom_plant"/>
</dbReference>
<dbReference type="AlphaFoldDB" id="A0A8X7W4G9"/>
<dbReference type="InterPro" id="IPR002156">
    <property type="entry name" value="RNaseH_domain"/>
</dbReference>
<feature type="domain" description="RNase H type-1" evidence="1">
    <location>
        <begin position="124"/>
        <end position="221"/>
    </location>
</feature>
<evidence type="ECO:0000259" key="1">
    <source>
        <dbReference type="Pfam" id="PF13456"/>
    </source>
</evidence>
<evidence type="ECO:0000313" key="2">
    <source>
        <dbReference type="EMBL" id="KAG2323466.1"/>
    </source>
</evidence>
<dbReference type="GO" id="GO:0003676">
    <property type="term" value="F:nucleic acid binding"/>
    <property type="evidence" value="ECO:0007669"/>
    <property type="project" value="InterPro"/>
</dbReference>
<dbReference type="Pfam" id="PF13456">
    <property type="entry name" value="RVT_3"/>
    <property type="match status" value="1"/>
</dbReference>
<dbReference type="Proteomes" id="UP000886595">
    <property type="component" value="Unassembled WGS sequence"/>
</dbReference>
<comment type="caution">
    <text evidence="2">The sequence shown here is derived from an EMBL/GenBank/DDBJ whole genome shotgun (WGS) entry which is preliminary data.</text>
</comment>
<dbReference type="OrthoDB" id="1752140at2759"/>
<evidence type="ECO:0000313" key="3">
    <source>
        <dbReference type="Proteomes" id="UP000886595"/>
    </source>
</evidence>
<dbReference type="PANTHER" id="PTHR34146">
    <property type="entry name" value="POLYNUCLEOTIDYL TRANSFERASE, RIBONUCLEASE H-LIKE SUPERFAMILY PROTEIN-RELATED"/>
    <property type="match status" value="1"/>
</dbReference>